<dbReference type="VEuPathDB" id="FungiDB:FOIG_16262"/>
<feature type="non-terminal residue" evidence="1">
    <location>
        <position position="1"/>
    </location>
</feature>
<evidence type="ECO:0000313" key="1">
    <source>
        <dbReference type="EMBL" id="EXL90511.1"/>
    </source>
</evidence>
<dbReference type="AlphaFoldDB" id="X0J2B9"/>
<sequence length="98" mass="11286">YHRFENASQGRDLVVGLHQTPESYENEQQFFRIFFGYLDDCKAADCKPSSFQLLVFLPSAYTPLAVPLPWMFLGRVCSRTLLTTAASWGEWVLGYKRT</sequence>
<dbReference type="EMBL" id="JH658327">
    <property type="protein sequence ID" value="EXL90511.1"/>
    <property type="molecule type" value="Genomic_DNA"/>
</dbReference>
<proteinExistence type="predicted"/>
<dbReference type="GeneID" id="42041437"/>
<dbReference type="RefSeq" id="XP_031052601.1">
    <property type="nucleotide sequence ID" value="XM_031217696.1"/>
</dbReference>
<reference evidence="1" key="1">
    <citation type="submission" date="2011-11" db="EMBL/GenBank/DDBJ databases">
        <title>The Genome Sequence of Fusarium oxysporum II5.</title>
        <authorList>
            <consortium name="The Broad Institute Genome Sequencing Platform"/>
            <person name="Ma L.-J."/>
            <person name="Gale L.R."/>
            <person name="Schwartz D.C."/>
            <person name="Zhou S."/>
            <person name="Corby-Kistler H."/>
            <person name="Young S.K."/>
            <person name="Zeng Q."/>
            <person name="Gargeya S."/>
            <person name="Fitzgerald M."/>
            <person name="Haas B."/>
            <person name="Abouelleil A."/>
            <person name="Alvarado L."/>
            <person name="Arachchi H.M."/>
            <person name="Berlin A."/>
            <person name="Brown A."/>
            <person name="Chapman S.B."/>
            <person name="Chen Z."/>
            <person name="Dunbar C."/>
            <person name="Freedman E."/>
            <person name="Gearin G."/>
            <person name="Goldberg J."/>
            <person name="Griggs A."/>
            <person name="Gujja S."/>
            <person name="Heiman D."/>
            <person name="Howarth C."/>
            <person name="Larson L."/>
            <person name="Lui A."/>
            <person name="MacDonald P.J.P."/>
            <person name="Montmayeur A."/>
            <person name="Murphy C."/>
            <person name="Neiman D."/>
            <person name="Pearson M."/>
            <person name="Priest M."/>
            <person name="Roberts A."/>
            <person name="Saif S."/>
            <person name="Shea T."/>
            <person name="Shenoy N."/>
            <person name="Sisk P."/>
            <person name="Stolte C."/>
            <person name="Sykes S."/>
            <person name="Wortman J."/>
            <person name="Nusbaum C."/>
            <person name="Birren B."/>
        </authorList>
    </citation>
    <scope>NUCLEOTIDE SEQUENCE [LARGE SCALE GENOMIC DNA]</scope>
    <source>
        <strain evidence="1">54006</strain>
    </source>
</reference>
<name>X0J2B9_FUSO5</name>
<reference evidence="1" key="2">
    <citation type="submission" date="2012-05" db="EMBL/GenBank/DDBJ databases">
        <title>The Genome Annotation of Fusarium oxysporum II5.</title>
        <authorList>
            <consortium name="The Broad Institute Genomics Platform"/>
            <person name="Ma L.-J."/>
            <person name="Corby-Kistler H."/>
            <person name="Broz K."/>
            <person name="Gale L.R."/>
            <person name="Jonkers W."/>
            <person name="O'Donnell K."/>
            <person name="Ploetz R."/>
            <person name="Steinberg C."/>
            <person name="Schwartz D.C."/>
            <person name="VanEtten H."/>
            <person name="Zhou S."/>
            <person name="Young S.K."/>
            <person name="Zeng Q."/>
            <person name="Gargeya S."/>
            <person name="Fitzgerald M."/>
            <person name="Abouelleil A."/>
            <person name="Alvarado L."/>
            <person name="Chapman S.B."/>
            <person name="Gainer-Dewar J."/>
            <person name="Goldberg J."/>
            <person name="Griggs A."/>
            <person name="Gujja S."/>
            <person name="Hansen M."/>
            <person name="Howarth C."/>
            <person name="Imamovic A."/>
            <person name="Ireland A."/>
            <person name="Larimer J."/>
            <person name="McCowan C."/>
            <person name="Murphy C."/>
            <person name="Pearson M."/>
            <person name="Poon T.W."/>
            <person name="Priest M."/>
            <person name="Roberts A."/>
            <person name="Saif S."/>
            <person name="Shea T."/>
            <person name="Sykes S."/>
            <person name="Wortman J."/>
            <person name="Nusbaum C."/>
            <person name="Birren B."/>
        </authorList>
    </citation>
    <scope>NUCLEOTIDE SEQUENCE</scope>
    <source>
        <strain evidence="1">54006</strain>
    </source>
</reference>
<protein>
    <submittedName>
        <fullName evidence="1">Uncharacterized protein</fullName>
    </submittedName>
</protein>
<accession>X0J2B9</accession>
<gene>
    <name evidence="1" type="ORF">FOIG_16262</name>
</gene>
<organism evidence="1">
    <name type="scientific">Fusarium odoratissimum (strain NRRL 54006)</name>
    <dbReference type="NCBI Taxonomy" id="1089451"/>
    <lineage>
        <taxon>Eukaryota</taxon>
        <taxon>Fungi</taxon>
        <taxon>Dikarya</taxon>
        <taxon>Ascomycota</taxon>
        <taxon>Pezizomycotina</taxon>
        <taxon>Sordariomycetes</taxon>
        <taxon>Hypocreomycetidae</taxon>
        <taxon>Hypocreales</taxon>
        <taxon>Nectriaceae</taxon>
        <taxon>Fusarium</taxon>
        <taxon>Fusarium oxysporum species complex</taxon>
        <taxon>Fusarium oxysporum f. sp. cubense (strain race 4)</taxon>
    </lineage>
</organism>
<dbReference type="Proteomes" id="UP000030685">
    <property type="component" value="Unassembled WGS sequence"/>
</dbReference>
<dbReference type="HOGENOM" id="CLU_2170815_0_0_1"/>